<evidence type="ECO:0000256" key="1">
    <source>
        <dbReference type="SAM" id="MobiDB-lite"/>
    </source>
</evidence>
<dbReference type="AlphaFoldDB" id="A0ABD3WSW2"/>
<sequence>MDPHMIYPTQYKSIYTDCGKYRGKVMTVMIEDARPPQPPPRQSDSAQTPGSEYYRIPYLYINNRNNTESRIKTKSKCDVAQDGYDLGLSHNQVKGQNPVDGERRSKRSLHLLYCYGIYGEIVLTGLQLR</sequence>
<gene>
    <name evidence="2" type="ORF">ACJMK2_034790</name>
</gene>
<accession>A0ABD3WSW2</accession>
<evidence type="ECO:0000313" key="3">
    <source>
        <dbReference type="Proteomes" id="UP001634394"/>
    </source>
</evidence>
<dbReference type="Proteomes" id="UP001634394">
    <property type="component" value="Unassembled WGS sequence"/>
</dbReference>
<protein>
    <submittedName>
        <fullName evidence="2">Uncharacterized protein</fullName>
    </submittedName>
</protein>
<evidence type="ECO:0000313" key="2">
    <source>
        <dbReference type="EMBL" id="KAL3877034.1"/>
    </source>
</evidence>
<organism evidence="2 3">
    <name type="scientific">Sinanodonta woodiana</name>
    <name type="common">Chinese pond mussel</name>
    <name type="synonym">Anodonta woodiana</name>
    <dbReference type="NCBI Taxonomy" id="1069815"/>
    <lineage>
        <taxon>Eukaryota</taxon>
        <taxon>Metazoa</taxon>
        <taxon>Spiralia</taxon>
        <taxon>Lophotrochozoa</taxon>
        <taxon>Mollusca</taxon>
        <taxon>Bivalvia</taxon>
        <taxon>Autobranchia</taxon>
        <taxon>Heteroconchia</taxon>
        <taxon>Palaeoheterodonta</taxon>
        <taxon>Unionida</taxon>
        <taxon>Unionoidea</taxon>
        <taxon>Unionidae</taxon>
        <taxon>Unioninae</taxon>
        <taxon>Sinanodonta</taxon>
    </lineage>
</organism>
<feature type="region of interest" description="Disordered" evidence="1">
    <location>
        <begin position="31"/>
        <end position="51"/>
    </location>
</feature>
<name>A0ABD3WSW2_SINWO</name>
<comment type="caution">
    <text evidence="2">The sequence shown here is derived from an EMBL/GenBank/DDBJ whole genome shotgun (WGS) entry which is preliminary data.</text>
</comment>
<keyword evidence="3" id="KW-1185">Reference proteome</keyword>
<dbReference type="EMBL" id="JBJQND010000005">
    <property type="protein sequence ID" value="KAL3877034.1"/>
    <property type="molecule type" value="Genomic_DNA"/>
</dbReference>
<reference evidence="2 3" key="1">
    <citation type="submission" date="2024-11" db="EMBL/GenBank/DDBJ databases">
        <title>Chromosome-level genome assembly of the freshwater bivalve Anodonta woodiana.</title>
        <authorList>
            <person name="Chen X."/>
        </authorList>
    </citation>
    <scope>NUCLEOTIDE SEQUENCE [LARGE SCALE GENOMIC DNA]</scope>
    <source>
        <strain evidence="2">MN2024</strain>
        <tissue evidence="2">Gills</tissue>
    </source>
</reference>
<proteinExistence type="predicted"/>